<comment type="catalytic activity">
    <reaction evidence="7">
        <text>aldehydo-D-galacturonate = keto-D-tagaturonate</text>
        <dbReference type="Rhea" id="RHEA:27702"/>
        <dbReference type="ChEBI" id="CHEBI:12952"/>
        <dbReference type="ChEBI" id="CHEBI:17886"/>
    </reaction>
</comment>
<dbReference type="Pfam" id="PF02614">
    <property type="entry name" value="UxaC"/>
    <property type="match status" value="1"/>
</dbReference>
<organism evidence="8 9">
    <name type="scientific">Collinsella aerofaciens</name>
    <dbReference type="NCBI Taxonomy" id="74426"/>
    <lineage>
        <taxon>Bacteria</taxon>
        <taxon>Bacillati</taxon>
        <taxon>Actinomycetota</taxon>
        <taxon>Coriobacteriia</taxon>
        <taxon>Coriobacteriales</taxon>
        <taxon>Coriobacteriaceae</taxon>
        <taxon>Collinsella</taxon>
    </lineage>
</organism>
<dbReference type="GO" id="GO:0042840">
    <property type="term" value="P:D-glucuronate catabolic process"/>
    <property type="evidence" value="ECO:0007669"/>
    <property type="project" value="TreeGrafter"/>
</dbReference>
<evidence type="ECO:0000256" key="7">
    <source>
        <dbReference type="HAMAP-Rule" id="MF_00675"/>
    </source>
</evidence>
<comment type="catalytic activity">
    <reaction evidence="1 7">
        <text>D-glucuronate = D-fructuronate</text>
        <dbReference type="Rhea" id="RHEA:13049"/>
        <dbReference type="ChEBI" id="CHEBI:58720"/>
        <dbReference type="ChEBI" id="CHEBI:59863"/>
        <dbReference type="EC" id="5.3.1.12"/>
    </reaction>
</comment>
<dbReference type="GO" id="GO:0008880">
    <property type="term" value="F:glucuronate isomerase activity"/>
    <property type="evidence" value="ECO:0007669"/>
    <property type="project" value="UniProtKB-UniRule"/>
</dbReference>
<dbReference type="Proteomes" id="UP000095468">
    <property type="component" value="Unassembled WGS sequence"/>
</dbReference>
<evidence type="ECO:0000256" key="1">
    <source>
        <dbReference type="ARBA" id="ARBA00001165"/>
    </source>
</evidence>
<keyword evidence="6 7" id="KW-0413">Isomerase</keyword>
<dbReference type="HAMAP" id="MF_00675">
    <property type="entry name" value="UxaC"/>
    <property type="match status" value="1"/>
</dbReference>
<evidence type="ECO:0000256" key="2">
    <source>
        <dbReference type="ARBA" id="ARBA00004892"/>
    </source>
</evidence>
<dbReference type="PANTHER" id="PTHR30068">
    <property type="entry name" value="URONATE ISOMERASE"/>
    <property type="match status" value="1"/>
</dbReference>
<dbReference type="InterPro" id="IPR032466">
    <property type="entry name" value="Metal_Hydrolase"/>
</dbReference>
<protein>
    <recommendedName>
        <fullName evidence="5 7">Uronate isomerase</fullName>
        <ecNumber evidence="4 7">5.3.1.12</ecNumber>
    </recommendedName>
    <alternativeName>
        <fullName evidence="7">Glucuronate isomerase</fullName>
    </alternativeName>
    <alternativeName>
        <fullName evidence="7">Uronic isomerase</fullName>
    </alternativeName>
</protein>
<dbReference type="PANTHER" id="PTHR30068:SF4">
    <property type="entry name" value="URONATE ISOMERASE"/>
    <property type="match status" value="1"/>
</dbReference>
<name>A0A174AMM7_9ACTN</name>
<dbReference type="InterPro" id="IPR003766">
    <property type="entry name" value="Uronate_isomerase"/>
</dbReference>
<accession>A0A174AMM7</accession>
<dbReference type="EC" id="5.3.1.12" evidence="4 7"/>
<dbReference type="GO" id="GO:0019698">
    <property type="term" value="P:D-galacturonate catabolic process"/>
    <property type="evidence" value="ECO:0007669"/>
    <property type="project" value="TreeGrafter"/>
</dbReference>
<dbReference type="EMBL" id="CYYP01000005">
    <property type="protein sequence ID" value="CUN89179.1"/>
    <property type="molecule type" value="Genomic_DNA"/>
</dbReference>
<dbReference type="AlphaFoldDB" id="A0A174AMM7"/>
<proteinExistence type="inferred from homology"/>
<dbReference type="SUPFAM" id="SSF51556">
    <property type="entry name" value="Metallo-dependent hydrolases"/>
    <property type="match status" value="1"/>
</dbReference>
<evidence type="ECO:0000313" key="9">
    <source>
        <dbReference type="Proteomes" id="UP000095468"/>
    </source>
</evidence>
<evidence type="ECO:0000256" key="6">
    <source>
        <dbReference type="ARBA" id="ARBA00023235"/>
    </source>
</evidence>
<gene>
    <name evidence="7 8" type="primary">uxaC</name>
    <name evidence="8" type="ORF">ERS852381_00802</name>
</gene>
<dbReference type="NCBIfam" id="NF002794">
    <property type="entry name" value="PRK02925.1"/>
    <property type="match status" value="1"/>
</dbReference>
<comment type="similarity">
    <text evidence="3 7">Belongs to the metallo-dependent hydrolases superfamily. Uronate isomerase family.</text>
</comment>
<reference evidence="8 9" key="1">
    <citation type="submission" date="2015-09" db="EMBL/GenBank/DDBJ databases">
        <authorList>
            <consortium name="Pathogen Informatics"/>
        </authorList>
    </citation>
    <scope>NUCLEOTIDE SEQUENCE [LARGE SCALE GENOMIC DNA]</scope>
    <source>
        <strain evidence="8 9">2789STDY5608823</strain>
    </source>
</reference>
<dbReference type="UniPathway" id="UPA00246"/>
<dbReference type="Gene3D" id="3.20.20.140">
    <property type="entry name" value="Metal-dependent hydrolases"/>
    <property type="match status" value="1"/>
</dbReference>
<dbReference type="RefSeq" id="WP_055285978.1">
    <property type="nucleotide sequence ID" value="NZ_CYYP01000005.1"/>
</dbReference>
<comment type="pathway">
    <text evidence="2 7">Carbohydrate metabolism; pentose and glucuronate interconversion.</text>
</comment>
<evidence type="ECO:0000256" key="4">
    <source>
        <dbReference type="ARBA" id="ARBA00012546"/>
    </source>
</evidence>
<sequence length="475" mass="53971">MKNFMDDQDFLLSTKTGEELFHNFAEGMPIVDYHCHISPKEIWEDKRFENITEVWLGGDHYKWRLMRANGVDERFITGDAPAREKFQKWAETLGRCVGNPVFEWSHLELKRYFGYEGVLNGKTAQEVWDLANAKLAEASFTCRNLIKQSNVRMICTTDDPADSFEWHKKIAADDSFDVQVVPAMRPDAALRIERGQEFADYCKHLSEVAGVEVSDFEGMKAAISKRYDVAHELGCRASDHALDYVMYAPATAEEIEAIFAKGLAAEPLTEDEVLKYKTAFMQFVAGEYVRLGWAMQLHFGCKRDNNRAMFAKLGPDTGYDCISNYTPSDQLADFLNSIQETCGLPKTILYSLNPIDNTMIDTVMGCFQEAPTAGKIQNGSAWWFNDNEVGMREQLTALANEGVLGNFVGMLTDSRSFLSYPRHEYFRRVLCSVIGEWVEQGKYPADMELLGTIVRDISYNNSVRYFGFDLDTVEA</sequence>
<evidence type="ECO:0000256" key="5">
    <source>
        <dbReference type="ARBA" id="ARBA00020555"/>
    </source>
</evidence>
<dbReference type="Gene3D" id="1.10.2020.10">
    <property type="entry name" value="uronate isomerase, domain 2, chain A"/>
    <property type="match status" value="1"/>
</dbReference>
<evidence type="ECO:0000313" key="8">
    <source>
        <dbReference type="EMBL" id="CUN89179.1"/>
    </source>
</evidence>
<evidence type="ECO:0000256" key="3">
    <source>
        <dbReference type="ARBA" id="ARBA00008397"/>
    </source>
</evidence>